<dbReference type="KEGG" id="taer:GT409_10250"/>
<keyword evidence="2 4" id="KW-0378">Hydrolase</keyword>
<evidence type="ECO:0000256" key="2">
    <source>
        <dbReference type="ARBA" id="ARBA00022801"/>
    </source>
</evidence>
<evidence type="ECO:0000256" key="1">
    <source>
        <dbReference type="ARBA" id="ARBA00022723"/>
    </source>
</evidence>
<dbReference type="Pfam" id="PF00884">
    <property type="entry name" value="Sulfatase"/>
    <property type="match status" value="1"/>
</dbReference>
<dbReference type="InterPro" id="IPR017850">
    <property type="entry name" value="Alkaline_phosphatase_core_sf"/>
</dbReference>
<organism evidence="4 5">
    <name type="scientific">Tichowtungia aerotolerans</name>
    <dbReference type="NCBI Taxonomy" id="2697043"/>
    <lineage>
        <taxon>Bacteria</taxon>
        <taxon>Pseudomonadati</taxon>
        <taxon>Kiritimatiellota</taxon>
        <taxon>Tichowtungiia</taxon>
        <taxon>Tichowtungiales</taxon>
        <taxon>Tichowtungiaceae</taxon>
        <taxon>Tichowtungia</taxon>
    </lineage>
</organism>
<dbReference type="SUPFAM" id="SSF53649">
    <property type="entry name" value="Alkaline phosphatase-like"/>
    <property type="match status" value="1"/>
</dbReference>
<proteinExistence type="predicted"/>
<accession>A0A6P1MH59</accession>
<evidence type="ECO:0000259" key="3">
    <source>
        <dbReference type="Pfam" id="PF00884"/>
    </source>
</evidence>
<dbReference type="PANTHER" id="PTHR45953:SF1">
    <property type="entry name" value="IDURONATE 2-SULFATASE"/>
    <property type="match status" value="1"/>
</dbReference>
<dbReference type="EMBL" id="CP047593">
    <property type="protein sequence ID" value="QHI70926.1"/>
    <property type="molecule type" value="Genomic_DNA"/>
</dbReference>
<gene>
    <name evidence="4" type="ORF">GT409_10250</name>
</gene>
<evidence type="ECO:0000313" key="5">
    <source>
        <dbReference type="Proteomes" id="UP000464954"/>
    </source>
</evidence>
<dbReference type="GO" id="GO:0016740">
    <property type="term" value="F:transferase activity"/>
    <property type="evidence" value="ECO:0007669"/>
    <property type="project" value="UniProtKB-KW"/>
</dbReference>
<dbReference type="InterPro" id="IPR000917">
    <property type="entry name" value="Sulfatase_N"/>
</dbReference>
<keyword evidence="4" id="KW-0808">Transferase</keyword>
<evidence type="ECO:0000313" key="4">
    <source>
        <dbReference type="EMBL" id="QHI70926.1"/>
    </source>
</evidence>
<dbReference type="GO" id="GO:0046872">
    <property type="term" value="F:metal ion binding"/>
    <property type="evidence" value="ECO:0007669"/>
    <property type="project" value="UniProtKB-KW"/>
</dbReference>
<dbReference type="PANTHER" id="PTHR45953">
    <property type="entry name" value="IDURONATE 2-SULFATASE"/>
    <property type="match status" value="1"/>
</dbReference>
<keyword evidence="5" id="KW-1185">Reference proteome</keyword>
<reference evidence="4 5" key="1">
    <citation type="submission" date="2020-01" db="EMBL/GenBank/DDBJ databases">
        <title>Ponticoccus aerotolerans gen. nov., sp. nov., an anaerobic bacterium and proposal of Ponticoccusceae fam. nov., Ponticoccusles ord. nov. and Ponticoccuse classis nov. in the phylum Kiritimatiellaeota.</title>
        <authorList>
            <person name="Zhou L.Y."/>
            <person name="Du Z.J."/>
        </authorList>
    </citation>
    <scope>NUCLEOTIDE SEQUENCE [LARGE SCALE GENOMIC DNA]</scope>
    <source>
        <strain evidence="4 5">S-5007</strain>
    </source>
</reference>
<feature type="domain" description="Sulfatase N-terminal" evidence="3">
    <location>
        <begin position="24"/>
        <end position="393"/>
    </location>
</feature>
<dbReference type="GO" id="GO:0005737">
    <property type="term" value="C:cytoplasm"/>
    <property type="evidence" value="ECO:0007669"/>
    <property type="project" value="TreeGrafter"/>
</dbReference>
<sequence>MAAGTAALPFASKGSIWNGKSGQPNFLVICCDQLQSVALACNGNPDVKTPNIDRLAREGCSFRRAYCNNSVCMPARATMMTGLYPRQHGCITNGTKLPEDIPTLPQVLSRHGYRTHAVGKLHFQPLSSRDSAESLDSWMDGTITSLPDNYYGFQSSDFIGGHVNYCFGDYTNELRRDHPGVYEKYSREHAFWRSEGMHQTWKMTVPPELHYNTWIAEKTIRVMDENKDNPFFVWCSFPDPHFPFAASEPYADMYDPSKLSICPTAFEPVDEPRTLQKRRDFFGKQYQFDEKSLRATAAQYYGMITHIDDSIGKMLDAMNRNGLLENTIIVFLADHGEYLGSHHLIQKADWMYEELARVPMIWRVPGTLRAGKGSDSVVSQVDLVPTVLDYTGIDVSEFDTRKNFSAPPVLFPGRSLRPVLSGTDVLEEKPAFLEYDEDWHASGFYRVRTLIDSRYKLIVYTHTGGGQLFDLKTDPYERNDLWDSAEHRAIKVSMMEALLREASTYDRVDQKRVCGA</sequence>
<dbReference type="AlphaFoldDB" id="A0A6P1MH59"/>
<protein>
    <submittedName>
        <fullName evidence="4">Sulfatase-like hydrolase/transferase</fullName>
    </submittedName>
</protein>
<keyword evidence="1" id="KW-0479">Metal-binding</keyword>
<dbReference type="Gene3D" id="3.40.720.10">
    <property type="entry name" value="Alkaline Phosphatase, subunit A"/>
    <property type="match status" value="1"/>
</dbReference>
<dbReference type="GO" id="GO:0008484">
    <property type="term" value="F:sulfuric ester hydrolase activity"/>
    <property type="evidence" value="ECO:0007669"/>
    <property type="project" value="TreeGrafter"/>
</dbReference>
<name>A0A6P1MH59_9BACT</name>
<dbReference type="Proteomes" id="UP000464954">
    <property type="component" value="Chromosome"/>
</dbReference>